<dbReference type="InterPro" id="IPR051907">
    <property type="entry name" value="DoxX-like_oxidoreductase"/>
</dbReference>
<comment type="similarity">
    <text evidence="2">Belongs to the DoxX family.</text>
</comment>
<comment type="caution">
    <text evidence="8">The sequence shown here is derived from an EMBL/GenBank/DDBJ whole genome shotgun (WGS) entry which is preliminary data.</text>
</comment>
<feature type="transmembrane region" description="Helical" evidence="7">
    <location>
        <begin position="10"/>
        <end position="28"/>
    </location>
</feature>
<accession>A0A848H8F9</accession>
<organism evidence="8 9">
    <name type="scientific">Ramlibacter agri</name>
    <dbReference type="NCBI Taxonomy" id="2728837"/>
    <lineage>
        <taxon>Bacteria</taxon>
        <taxon>Pseudomonadati</taxon>
        <taxon>Pseudomonadota</taxon>
        <taxon>Betaproteobacteria</taxon>
        <taxon>Burkholderiales</taxon>
        <taxon>Comamonadaceae</taxon>
        <taxon>Ramlibacter</taxon>
    </lineage>
</organism>
<keyword evidence="6 7" id="KW-0472">Membrane</keyword>
<evidence type="ECO:0000313" key="9">
    <source>
        <dbReference type="Proteomes" id="UP000541185"/>
    </source>
</evidence>
<feature type="transmembrane region" description="Helical" evidence="7">
    <location>
        <begin position="75"/>
        <end position="97"/>
    </location>
</feature>
<evidence type="ECO:0000256" key="1">
    <source>
        <dbReference type="ARBA" id="ARBA00004651"/>
    </source>
</evidence>
<sequence length="138" mass="14011">MRITVQDSKILVIAGRILIAALFLPAALGKLANFAGTTGMIASKGLPLPAVAAALVIALELGASLSLLAGFRTRWAAIALALFTVAAGLLFHDFWAAPAAAAMGQQQAFFKNLGIAGGLLLFAALGPGPLTLDSRKAS</sequence>
<feature type="transmembrane region" description="Helical" evidence="7">
    <location>
        <begin position="48"/>
        <end position="68"/>
    </location>
</feature>
<keyword evidence="9" id="KW-1185">Reference proteome</keyword>
<dbReference type="InterPro" id="IPR032808">
    <property type="entry name" value="DoxX"/>
</dbReference>
<evidence type="ECO:0000256" key="3">
    <source>
        <dbReference type="ARBA" id="ARBA00022475"/>
    </source>
</evidence>
<proteinExistence type="inferred from homology"/>
<gene>
    <name evidence="8" type="ORF">HHL11_25190</name>
</gene>
<dbReference type="GO" id="GO:0005886">
    <property type="term" value="C:plasma membrane"/>
    <property type="evidence" value="ECO:0007669"/>
    <property type="project" value="UniProtKB-SubCell"/>
</dbReference>
<evidence type="ECO:0000256" key="2">
    <source>
        <dbReference type="ARBA" id="ARBA00006679"/>
    </source>
</evidence>
<comment type="subcellular location">
    <subcellularLocation>
        <location evidence="1">Cell membrane</location>
        <topology evidence="1">Multi-pass membrane protein</topology>
    </subcellularLocation>
</comment>
<dbReference type="EMBL" id="JABBFX010000003">
    <property type="protein sequence ID" value="NML47065.1"/>
    <property type="molecule type" value="Genomic_DNA"/>
</dbReference>
<dbReference type="Proteomes" id="UP000541185">
    <property type="component" value="Unassembled WGS sequence"/>
</dbReference>
<evidence type="ECO:0000256" key="7">
    <source>
        <dbReference type="SAM" id="Phobius"/>
    </source>
</evidence>
<name>A0A848H8F9_9BURK</name>
<dbReference type="Pfam" id="PF07681">
    <property type="entry name" value="DoxX"/>
    <property type="match status" value="1"/>
</dbReference>
<evidence type="ECO:0000256" key="4">
    <source>
        <dbReference type="ARBA" id="ARBA00022692"/>
    </source>
</evidence>
<evidence type="ECO:0000256" key="6">
    <source>
        <dbReference type="ARBA" id="ARBA00023136"/>
    </source>
</evidence>
<dbReference type="PANTHER" id="PTHR33452">
    <property type="entry name" value="OXIDOREDUCTASE CATD-RELATED"/>
    <property type="match status" value="1"/>
</dbReference>
<keyword evidence="3" id="KW-1003">Cell membrane</keyword>
<evidence type="ECO:0000313" key="8">
    <source>
        <dbReference type="EMBL" id="NML47065.1"/>
    </source>
</evidence>
<keyword evidence="5 7" id="KW-1133">Transmembrane helix</keyword>
<feature type="transmembrane region" description="Helical" evidence="7">
    <location>
        <begin position="109"/>
        <end position="132"/>
    </location>
</feature>
<evidence type="ECO:0000256" key="5">
    <source>
        <dbReference type="ARBA" id="ARBA00022989"/>
    </source>
</evidence>
<keyword evidence="4 7" id="KW-0812">Transmembrane</keyword>
<dbReference type="AlphaFoldDB" id="A0A848H8F9"/>
<dbReference type="PANTHER" id="PTHR33452:SF1">
    <property type="entry name" value="INNER MEMBRANE PROTEIN YPHA-RELATED"/>
    <property type="match status" value="1"/>
</dbReference>
<reference evidence="8 9" key="1">
    <citation type="submission" date="2020-04" db="EMBL/GenBank/DDBJ databases">
        <title>Ramlibacter sp. G-1-2-2 isolated from soil.</title>
        <authorList>
            <person name="Dahal R.H."/>
        </authorList>
    </citation>
    <scope>NUCLEOTIDE SEQUENCE [LARGE SCALE GENOMIC DNA]</scope>
    <source>
        <strain evidence="8 9">G-1-2-2</strain>
    </source>
</reference>
<protein>
    <submittedName>
        <fullName evidence="8">DoxX family protein</fullName>
    </submittedName>
</protein>